<comment type="caution">
    <text evidence="1">The sequence shown here is derived from an EMBL/GenBank/DDBJ whole genome shotgun (WGS) entry which is preliminary data.</text>
</comment>
<evidence type="ECO:0000313" key="2">
    <source>
        <dbReference type="Proteomes" id="UP000676565"/>
    </source>
</evidence>
<protein>
    <submittedName>
        <fullName evidence="1">Uncharacterized protein</fullName>
    </submittedName>
</protein>
<organism evidence="1 2">
    <name type="scientific">Gemmata palustris</name>
    <dbReference type="NCBI Taxonomy" id="2822762"/>
    <lineage>
        <taxon>Bacteria</taxon>
        <taxon>Pseudomonadati</taxon>
        <taxon>Planctomycetota</taxon>
        <taxon>Planctomycetia</taxon>
        <taxon>Gemmatales</taxon>
        <taxon>Gemmataceae</taxon>
        <taxon>Gemmata</taxon>
    </lineage>
</organism>
<keyword evidence="2" id="KW-1185">Reference proteome</keyword>
<dbReference type="EMBL" id="JAGKQQ010000001">
    <property type="protein sequence ID" value="MBP3955456.1"/>
    <property type="molecule type" value="Genomic_DNA"/>
</dbReference>
<sequence>MTKLTEQKHAPEAKALADAVLTAAGSGLRHYSTAKMREAILVAAQQGIDAGRADLLEALKEVERHHIEQNRVKGRDASRSKTLAIVRAAIGNATGKEAA</sequence>
<dbReference type="RefSeq" id="WP_210653533.1">
    <property type="nucleotide sequence ID" value="NZ_JAGKQQ010000001.1"/>
</dbReference>
<proteinExistence type="predicted"/>
<evidence type="ECO:0000313" key="1">
    <source>
        <dbReference type="EMBL" id="MBP3955456.1"/>
    </source>
</evidence>
<accession>A0ABS5BP06</accession>
<dbReference type="Proteomes" id="UP000676565">
    <property type="component" value="Unassembled WGS sequence"/>
</dbReference>
<name>A0ABS5BP06_9BACT</name>
<gene>
    <name evidence="1" type="ORF">J8F10_09195</name>
</gene>
<reference evidence="1 2" key="1">
    <citation type="submission" date="2021-04" db="EMBL/GenBank/DDBJ databases">
        <authorList>
            <person name="Ivanova A."/>
        </authorList>
    </citation>
    <scope>NUCLEOTIDE SEQUENCE [LARGE SCALE GENOMIC DNA]</scope>
    <source>
        <strain evidence="1 2">G18</strain>
    </source>
</reference>